<evidence type="ECO:0000256" key="1">
    <source>
        <dbReference type="ARBA" id="ARBA00004141"/>
    </source>
</evidence>
<evidence type="ECO:0000259" key="15">
    <source>
        <dbReference type="Pfam" id="PF01010"/>
    </source>
</evidence>
<dbReference type="GO" id="GO:0008137">
    <property type="term" value="F:NADH dehydrogenase (ubiquinone) activity"/>
    <property type="evidence" value="ECO:0007669"/>
    <property type="project" value="InterPro"/>
</dbReference>
<dbReference type="PRINTS" id="PR01435">
    <property type="entry name" value="NPOXDRDTASE5"/>
</dbReference>
<evidence type="ECO:0000256" key="4">
    <source>
        <dbReference type="ARBA" id="ARBA00022719"/>
    </source>
</evidence>
<keyword evidence="10 13" id="KW-0472">Membrane</keyword>
<dbReference type="GO" id="GO:0048038">
    <property type="term" value="F:quinone binding"/>
    <property type="evidence" value="ECO:0007669"/>
    <property type="project" value="UniProtKB-KW"/>
</dbReference>
<dbReference type="EMBL" id="UINC01101352">
    <property type="protein sequence ID" value="SVC62094.1"/>
    <property type="molecule type" value="Genomic_DNA"/>
</dbReference>
<feature type="transmembrane region" description="Helical" evidence="13">
    <location>
        <begin position="81"/>
        <end position="102"/>
    </location>
</feature>
<feature type="transmembrane region" description="Helical" evidence="13">
    <location>
        <begin position="301"/>
        <end position="319"/>
    </location>
</feature>
<comment type="similarity">
    <text evidence="2">Belongs to the complex I subunit 5 family.</text>
</comment>
<proteinExistence type="inferred from homology"/>
<feature type="domain" description="NADH:ubiquinone/plastoquinone oxidoreductase chloroplast chain 5 C-terminal" evidence="15">
    <location>
        <begin position="113"/>
        <end position="162"/>
    </location>
</feature>
<sequence length="321" mass="35910">IFHMVTHAFFKACLFLGSGSVIHGLHGEQDMRKMGALKNHMPITFVTFFVSTLAIAGIFPLSGFFSKDEILYYALMDGNVILWGMGITGALLTAFYMFRLVFMTFFGESRVDPDVHPHESPKIMTMPLVILAGLAFFGGALGIPLFHGWHILHNWLEPVFHFDMASALEHSAHMLHEQGKHAPPWSHLLAPEEGHNIWIEIALMLLSLSIAVAGIFGAYVCYIKKPHLPDSLTEGQWGYDLVKNKYEVDEFYDDYIVNPTVESSHLLWKQFDAKGIDGAVNGTAKILGFLSNQARNFQSGFVRNYALFMVVGFIGLLIISL</sequence>
<keyword evidence="6" id="KW-0618">Plastoquinone</keyword>
<feature type="transmembrane region" description="Helical" evidence="13">
    <location>
        <begin position="123"/>
        <end position="146"/>
    </location>
</feature>
<evidence type="ECO:0000256" key="2">
    <source>
        <dbReference type="ARBA" id="ARBA00008200"/>
    </source>
</evidence>
<comment type="subcellular location">
    <subcellularLocation>
        <location evidence="1">Membrane</location>
        <topology evidence="1">Multi-pass membrane protein</topology>
    </subcellularLocation>
</comment>
<keyword evidence="4" id="KW-0874">Quinone</keyword>
<organism evidence="16">
    <name type="scientific">marine metagenome</name>
    <dbReference type="NCBI Taxonomy" id="408172"/>
    <lineage>
        <taxon>unclassified sequences</taxon>
        <taxon>metagenomes</taxon>
        <taxon>ecological metagenomes</taxon>
    </lineage>
</organism>
<dbReference type="GO" id="GO:0015990">
    <property type="term" value="P:electron transport coupled proton transport"/>
    <property type="evidence" value="ECO:0007669"/>
    <property type="project" value="TreeGrafter"/>
</dbReference>
<feature type="domain" description="NADH:quinone oxidoreductase/Mrp antiporter transmembrane" evidence="14">
    <location>
        <begin position="1"/>
        <end position="93"/>
    </location>
</feature>
<evidence type="ECO:0000256" key="6">
    <source>
        <dbReference type="ARBA" id="ARBA00022957"/>
    </source>
</evidence>
<evidence type="ECO:0000256" key="10">
    <source>
        <dbReference type="ARBA" id="ARBA00023136"/>
    </source>
</evidence>
<dbReference type="InterPro" id="IPR001750">
    <property type="entry name" value="ND/Mrp_TM"/>
</dbReference>
<dbReference type="GO" id="GO:0016020">
    <property type="term" value="C:membrane"/>
    <property type="evidence" value="ECO:0007669"/>
    <property type="project" value="UniProtKB-SubCell"/>
</dbReference>
<dbReference type="GO" id="GO:0042773">
    <property type="term" value="P:ATP synthesis coupled electron transport"/>
    <property type="evidence" value="ECO:0007669"/>
    <property type="project" value="InterPro"/>
</dbReference>
<reference evidence="16" key="1">
    <citation type="submission" date="2018-05" db="EMBL/GenBank/DDBJ databases">
        <authorList>
            <person name="Lanie J.A."/>
            <person name="Ng W.-L."/>
            <person name="Kazmierczak K.M."/>
            <person name="Andrzejewski T.M."/>
            <person name="Davidsen T.M."/>
            <person name="Wayne K.J."/>
            <person name="Tettelin H."/>
            <person name="Glass J.I."/>
            <person name="Rusch D."/>
            <person name="Podicherti R."/>
            <person name="Tsui H.-C.T."/>
            <person name="Winkler M.E."/>
        </authorList>
    </citation>
    <scope>NUCLEOTIDE SEQUENCE</scope>
</reference>
<evidence type="ECO:0000256" key="7">
    <source>
        <dbReference type="ARBA" id="ARBA00022967"/>
    </source>
</evidence>
<protein>
    <recommendedName>
        <fullName evidence="17">NADH:quinone oxidoreductase/Mrp antiporter membrane subunit domain-containing protein</fullName>
    </recommendedName>
</protein>
<gene>
    <name evidence="16" type="ORF">METZ01_LOCUS314948</name>
</gene>
<accession>A0A382NLL6</accession>
<keyword evidence="3 13" id="KW-0812">Transmembrane</keyword>
<dbReference type="PANTHER" id="PTHR42829">
    <property type="entry name" value="NADH-UBIQUINONE OXIDOREDUCTASE CHAIN 5"/>
    <property type="match status" value="1"/>
</dbReference>
<dbReference type="InterPro" id="IPR003945">
    <property type="entry name" value="NU5C-like"/>
</dbReference>
<evidence type="ECO:0000313" key="16">
    <source>
        <dbReference type="EMBL" id="SVC62094.1"/>
    </source>
</evidence>
<feature type="non-terminal residue" evidence="16">
    <location>
        <position position="1"/>
    </location>
</feature>
<feature type="transmembrane region" description="Helical" evidence="13">
    <location>
        <begin position="41"/>
        <end position="61"/>
    </location>
</feature>
<feature type="transmembrane region" description="Helical" evidence="13">
    <location>
        <begin position="197"/>
        <end position="222"/>
    </location>
</feature>
<evidence type="ECO:0000256" key="8">
    <source>
        <dbReference type="ARBA" id="ARBA00022989"/>
    </source>
</evidence>
<dbReference type="Pfam" id="PF01010">
    <property type="entry name" value="Proton_antipo_C"/>
    <property type="match status" value="1"/>
</dbReference>
<evidence type="ECO:0008006" key="17">
    <source>
        <dbReference type="Google" id="ProtNLM"/>
    </source>
</evidence>
<evidence type="ECO:0000256" key="11">
    <source>
        <dbReference type="ARBA" id="ARBA00047726"/>
    </source>
</evidence>
<evidence type="ECO:0000256" key="9">
    <source>
        <dbReference type="ARBA" id="ARBA00023027"/>
    </source>
</evidence>
<evidence type="ECO:0000256" key="5">
    <source>
        <dbReference type="ARBA" id="ARBA00022857"/>
    </source>
</evidence>
<evidence type="ECO:0000256" key="3">
    <source>
        <dbReference type="ARBA" id="ARBA00022692"/>
    </source>
</evidence>
<evidence type="ECO:0000259" key="14">
    <source>
        <dbReference type="Pfam" id="PF00361"/>
    </source>
</evidence>
<dbReference type="InterPro" id="IPR002128">
    <property type="entry name" value="NADH_UbQ_OxRdtase_chlpt_su5_C"/>
</dbReference>
<evidence type="ECO:0000256" key="13">
    <source>
        <dbReference type="SAM" id="Phobius"/>
    </source>
</evidence>
<keyword evidence="8 13" id="KW-1133">Transmembrane helix</keyword>
<comment type="catalytic activity">
    <reaction evidence="11">
        <text>a plastoquinone + NADPH + (n+1) H(+)(in) = a plastoquinol + NADP(+) + n H(+)(out)</text>
        <dbReference type="Rhea" id="RHEA:42612"/>
        <dbReference type="Rhea" id="RHEA-COMP:9561"/>
        <dbReference type="Rhea" id="RHEA-COMP:9562"/>
        <dbReference type="ChEBI" id="CHEBI:15378"/>
        <dbReference type="ChEBI" id="CHEBI:17757"/>
        <dbReference type="ChEBI" id="CHEBI:57783"/>
        <dbReference type="ChEBI" id="CHEBI:58349"/>
        <dbReference type="ChEBI" id="CHEBI:62192"/>
    </reaction>
</comment>
<name>A0A382NLL6_9ZZZZ</name>
<dbReference type="GO" id="GO:0003954">
    <property type="term" value="F:NADH dehydrogenase activity"/>
    <property type="evidence" value="ECO:0007669"/>
    <property type="project" value="TreeGrafter"/>
</dbReference>
<evidence type="ECO:0000256" key="12">
    <source>
        <dbReference type="ARBA" id="ARBA00048026"/>
    </source>
</evidence>
<dbReference type="Gene3D" id="1.20.5.2700">
    <property type="match status" value="1"/>
</dbReference>
<dbReference type="Pfam" id="PF00361">
    <property type="entry name" value="Proton_antipo_M"/>
    <property type="match status" value="1"/>
</dbReference>
<keyword evidence="5" id="KW-0521">NADP</keyword>
<dbReference type="PANTHER" id="PTHR42829:SF2">
    <property type="entry name" value="NADH-UBIQUINONE OXIDOREDUCTASE CHAIN 5"/>
    <property type="match status" value="1"/>
</dbReference>
<comment type="catalytic activity">
    <reaction evidence="12">
        <text>a plastoquinone + NADH + (n+1) H(+)(in) = a plastoquinol + NAD(+) + n H(+)(out)</text>
        <dbReference type="Rhea" id="RHEA:42608"/>
        <dbReference type="Rhea" id="RHEA-COMP:9561"/>
        <dbReference type="Rhea" id="RHEA-COMP:9562"/>
        <dbReference type="ChEBI" id="CHEBI:15378"/>
        <dbReference type="ChEBI" id="CHEBI:17757"/>
        <dbReference type="ChEBI" id="CHEBI:57540"/>
        <dbReference type="ChEBI" id="CHEBI:57945"/>
        <dbReference type="ChEBI" id="CHEBI:62192"/>
    </reaction>
</comment>
<keyword evidence="7" id="KW-1278">Translocase</keyword>
<dbReference type="AlphaFoldDB" id="A0A382NLL6"/>
<keyword evidence="9" id="KW-0520">NAD</keyword>